<dbReference type="InParanoid" id="A0A7M7K3P9"/>
<name>A0A7M7K3P9_VARDE</name>
<dbReference type="RefSeq" id="XP_022655138.1">
    <property type="nucleotide sequence ID" value="XM_022799403.1"/>
</dbReference>
<accession>A0A7M7K3P9</accession>
<evidence type="ECO:0000313" key="1">
    <source>
        <dbReference type="EnsemblMetazoa" id="XP_022655138"/>
    </source>
</evidence>
<organism evidence="1 2">
    <name type="scientific">Varroa destructor</name>
    <name type="common">Honeybee mite</name>
    <dbReference type="NCBI Taxonomy" id="109461"/>
    <lineage>
        <taxon>Eukaryota</taxon>
        <taxon>Metazoa</taxon>
        <taxon>Ecdysozoa</taxon>
        <taxon>Arthropoda</taxon>
        <taxon>Chelicerata</taxon>
        <taxon>Arachnida</taxon>
        <taxon>Acari</taxon>
        <taxon>Parasitiformes</taxon>
        <taxon>Mesostigmata</taxon>
        <taxon>Gamasina</taxon>
        <taxon>Dermanyssoidea</taxon>
        <taxon>Varroidae</taxon>
        <taxon>Varroa</taxon>
    </lineage>
</organism>
<reference evidence="1" key="1">
    <citation type="submission" date="2021-01" db="UniProtKB">
        <authorList>
            <consortium name="EnsemblMetazoa"/>
        </authorList>
    </citation>
    <scope>IDENTIFICATION</scope>
</reference>
<dbReference type="AlphaFoldDB" id="A0A7M7K3P9"/>
<protein>
    <submittedName>
        <fullName evidence="1">Uncharacterized protein</fullName>
    </submittedName>
</protein>
<proteinExistence type="predicted"/>
<dbReference type="GeneID" id="111247888"/>
<dbReference type="Proteomes" id="UP000594260">
    <property type="component" value="Unplaced"/>
</dbReference>
<sequence>MHGDIDGKNDGKMPSILNDTVHEFAPSSAELSSPATLLPSIEPCELPTTAEEYHHKYCIHNVRKRYRQKINSPSLKCRILRRLEKAFSPPKNTIERSLVSIQRVLKKRV</sequence>
<keyword evidence="2" id="KW-1185">Reference proteome</keyword>
<evidence type="ECO:0000313" key="2">
    <source>
        <dbReference type="Proteomes" id="UP000594260"/>
    </source>
</evidence>
<dbReference type="EnsemblMetazoa" id="XM_022799403">
    <property type="protein sequence ID" value="XP_022655138"/>
    <property type="gene ID" value="LOC111247888"/>
</dbReference>